<dbReference type="Pfam" id="PF03683">
    <property type="entry name" value="UPF0175"/>
    <property type="match status" value="1"/>
</dbReference>
<accession>A0A8A2VCT7</accession>
<evidence type="ECO:0000313" key="3">
    <source>
        <dbReference type="Proteomes" id="UP000663203"/>
    </source>
</evidence>
<evidence type="ECO:0000256" key="1">
    <source>
        <dbReference type="SAM" id="MobiDB-lite"/>
    </source>
</evidence>
<proteinExistence type="predicted"/>
<dbReference type="Proteomes" id="UP000663203">
    <property type="component" value="Chromosome"/>
</dbReference>
<dbReference type="EMBL" id="CP071462">
    <property type="protein sequence ID" value="QSW99016.1"/>
    <property type="molecule type" value="Genomic_DNA"/>
</dbReference>
<organism evidence="2 3">
    <name type="scientific">Haloterrigena alkaliphila</name>
    <dbReference type="NCBI Taxonomy" id="2816475"/>
    <lineage>
        <taxon>Archaea</taxon>
        <taxon>Methanobacteriati</taxon>
        <taxon>Methanobacteriota</taxon>
        <taxon>Stenosarchaea group</taxon>
        <taxon>Halobacteria</taxon>
        <taxon>Halobacteriales</taxon>
        <taxon>Natrialbaceae</taxon>
        <taxon>Haloterrigena</taxon>
    </lineage>
</organism>
<dbReference type="GeneID" id="63188995"/>
<sequence length="75" mass="8354">MASSTSHEPSDELVTAVGQYVLGEISLGKAAERAGMSRWEFEEVLEEAGFTGFYGPRTDDELQEELDTARRLDDR</sequence>
<dbReference type="RefSeq" id="WP_207288624.1">
    <property type="nucleotide sequence ID" value="NZ_CP071462.1"/>
</dbReference>
<evidence type="ECO:0000313" key="2">
    <source>
        <dbReference type="EMBL" id="QSW99016.1"/>
    </source>
</evidence>
<name>A0A8A2VCT7_9EURY</name>
<dbReference type="KEGG" id="hakz:J0X25_16780"/>
<feature type="region of interest" description="Disordered" evidence="1">
    <location>
        <begin position="55"/>
        <end position="75"/>
    </location>
</feature>
<reference evidence="2 3" key="1">
    <citation type="submission" date="2021-03" db="EMBL/GenBank/DDBJ databases">
        <title>Haloterrigena longa sp. nov. and Haloterrigena limicola sp. nov., extremely halophilic archaea isolated from a salt lake.</title>
        <authorList>
            <person name="Henglin C."/>
        </authorList>
    </citation>
    <scope>NUCLEOTIDE SEQUENCE [LARGE SCALE GENOMIC DNA]</scope>
    <source>
        <strain evidence="2 3">KZCA68</strain>
    </source>
</reference>
<keyword evidence="3" id="KW-1185">Reference proteome</keyword>
<dbReference type="AlphaFoldDB" id="A0A8A2VCT7"/>
<gene>
    <name evidence="2" type="ORF">J0X25_16780</name>
</gene>
<dbReference type="InterPro" id="IPR005368">
    <property type="entry name" value="UPF0175"/>
</dbReference>
<protein>
    <submittedName>
        <fullName evidence="2">UPF0175 family protein</fullName>
    </submittedName>
</protein>